<keyword evidence="2" id="KW-0378">Hydrolase</keyword>
<proteinExistence type="predicted"/>
<dbReference type="EMBL" id="CP011853">
    <property type="protein sequence ID" value="ALG86088.1"/>
    <property type="molecule type" value="Genomic_DNA"/>
</dbReference>
<evidence type="ECO:0000259" key="1">
    <source>
        <dbReference type="Pfam" id="PF12697"/>
    </source>
</evidence>
<dbReference type="AlphaFoldDB" id="A0A0N9MU22"/>
<dbReference type="RefSeq" id="WP_062394189.1">
    <property type="nucleotide sequence ID" value="NZ_CP011853.1"/>
</dbReference>
<dbReference type="PRINTS" id="PR00111">
    <property type="entry name" value="ABHYDROLASE"/>
</dbReference>
<sequence length="267" mass="28786">MTTAQLAERVVDVWGGAVRMRVKVAGSGPALVYLHPAAGFAWDDFLDRLAQRYTVYAPEFPGTSPADPYAIHHVHDVWQVVLMYEELVRKLELDAPVLVGQSFGGMLAAEIAAGFPGRFDKVVLLDAIGLWLDDHPVANWIAAAPDDLPRLLFADPQGPAAQAMLAPPEDPEEAIAAGAGMVWALGCTGKIVWPIPDKGLVDRLHRIDAPSLIVWGEHDALVPAVYAQEFADRIPDSRVVVVPGAGHIPQVEATAETYHAVSEFLAI</sequence>
<dbReference type="KEGG" id="goq:ACH46_18275"/>
<accession>A0A0N9MU22</accession>
<dbReference type="STRING" id="1136941.ACH46_18275"/>
<dbReference type="Pfam" id="PF12697">
    <property type="entry name" value="Abhydrolase_6"/>
    <property type="match status" value="1"/>
</dbReference>
<evidence type="ECO:0000313" key="2">
    <source>
        <dbReference type="EMBL" id="ALG86088.1"/>
    </source>
</evidence>
<organism evidence="2 3">
    <name type="scientific">Gordonia phthalatica</name>
    <dbReference type="NCBI Taxonomy" id="1136941"/>
    <lineage>
        <taxon>Bacteria</taxon>
        <taxon>Bacillati</taxon>
        <taxon>Actinomycetota</taxon>
        <taxon>Actinomycetes</taxon>
        <taxon>Mycobacteriales</taxon>
        <taxon>Gordoniaceae</taxon>
        <taxon>Gordonia</taxon>
    </lineage>
</organism>
<dbReference type="PANTHER" id="PTHR43798:SF33">
    <property type="entry name" value="HYDROLASE, PUTATIVE (AFU_ORTHOLOGUE AFUA_2G14860)-RELATED"/>
    <property type="match status" value="1"/>
</dbReference>
<dbReference type="InterPro" id="IPR029058">
    <property type="entry name" value="AB_hydrolase_fold"/>
</dbReference>
<dbReference type="InterPro" id="IPR050266">
    <property type="entry name" value="AB_hydrolase_sf"/>
</dbReference>
<dbReference type="GO" id="GO:0016020">
    <property type="term" value="C:membrane"/>
    <property type="evidence" value="ECO:0007669"/>
    <property type="project" value="TreeGrafter"/>
</dbReference>
<keyword evidence="3" id="KW-1185">Reference proteome</keyword>
<dbReference type="Proteomes" id="UP000063789">
    <property type="component" value="Chromosome"/>
</dbReference>
<feature type="domain" description="AB hydrolase-1" evidence="1">
    <location>
        <begin position="32"/>
        <end position="257"/>
    </location>
</feature>
<reference evidence="3" key="1">
    <citation type="submission" date="2015-06" db="EMBL/GenBank/DDBJ databases">
        <title>Complete genome sequence and metabolic analysis of phthalate degradation pathway in Gordonia sp. QH-11.</title>
        <authorList>
            <person name="Jin D."/>
            <person name="Kong X."/>
            <person name="Bai Z."/>
        </authorList>
    </citation>
    <scope>NUCLEOTIDE SEQUENCE [LARGE SCALE GENOMIC DNA]</scope>
    <source>
        <strain evidence="3">QH-11</strain>
    </source>
</reference>
<dbReference type="PANTHER" id="PTHR43798">
    <property type="entry name" value="MONOACYLGLYCEROL LIPASE"/>
    <property type="match status" value="1"/>
</dbReference>
<dbReference type="InterPro" id="IPR000073">
    <property type="entry name" value="AB_hydrolase_1"/>
</dbReference>
<dbReference type="Gene3D" id="3.40.50.1820">
    <property type="entry name" value="alpha/beta hydrolase"/>
    <property type="match status" value="1"/>
</dbReference>
<dbReference type="SUPFAM" id="SSF53474">
    <property type="entry name" value="alpha/beta-Hydrolases"/>
    <property type="match status" value="1"/>
</dbReference>
<protein>
    <submittedName>
        <fullName evidence="2">Alpha/beta hydrolase</fullName>
    </submittedName>
</protein>
<evidence type="ECO:0000313" key="3">
    <source>
        <dbReference type="Proteomes" id="UP000063789"/>
    </source>
</evidence>
<dbReference type="OrthoDB" id="3371334at2"/>
<dbReference type="GO" id="GO:0016787">
    <property type="term" value="F:hydrolase activity"/>
    <property type="evidence" value="ECO:0007669"/>
    <property type="project" value="UniProtKB-KW"/>
</dbReference>
<dbReference type="PATRIC" id="fig|1136941.3.peg.3739"/>
<gene>
    <name evidence="2" type="ORF">ACH46_18275</name>
</gene>
<name>A0A0N9MU22_9ACTN</name>
<reference evidence="2 3" key="2">
    <citation type="journal article" date="2017" name="Int. J. Syst. Evol. Microbiol.">
        <title>Gordonia phthalatica sp. nov., a di-n-butyl phthalate-degrading bacterium isolated from activated sludge.</title>
        <authorList>
            <person name="Jin D."/>
            <person name="Kong X."/>
            <person name="Jia M."/>
            <person name="Yu X."/>
            <person name="Wang X."/>
            <person name="Zhuang X."/>
            <person name="Deng Y."/>
            <person name="Bai Z."/>
        </authorList>
    </citation>
    <scope>NUCLEOTIDE SEQUENCE [LARGE SCALE GENOMIC DNA]</scope>
    <source>
        <strain evidence="2 3">QH-11</strain>
    </source>
</reference>